<dbReference type="Gene3D" id="3.30.710.10">
    <property type="entry name" value="Potassium Channel Kv1.1, Chain A"/>
    <property type="match status" value="1"/>
</dbReference>
<evidence type="ECO:0000256" key="1">
    <source>
        <dbReference type="ARBA" id="ARBA00022441"/>
    </source>
</evidence>
<dbReference type="Pfam" id="PF07707">
    <property type="entry name" value="BACK"/>
    <property type="match status" value="1"/>
</dbReference>
<evidence type="ECO:0000259" key="4">
    <source>
        <dbReference type="PROSITE" id="PS50097"/>
    </source>
</evidence>
<dbReference type="Pfam" id="PF00651">
    <property type="entry name" value="BTB"/>
    <property type="match status" value="1"/>
</dbReference>
<dbReference type="SUPFAM" id="SSF54695">
    <property type="entry name" value="POZ domain"/>
    <property type="match status" value="1"/>
</dbReference>
<feature type="compositionally biased region" description="Low complexity" evidence="3">
    <location>
        <begin position="12"/>
        <end position="29"/>
    </location>
</feature>
<dbReference type="CDD" id="cd14733">
    <property type="entry name" value="BACK"/>
    <property type="match status" value="1"/>
</dbReference>
<keyword evidence="2" id="KW-0677">Repeat</keyword>
<dbReference type="SMART" id="SM00225">
    <property type="entry name" value="BTB"/>
    <property type="match status" value="1"/>
</dbReference>
<dbReference type="InterPro" id="IPR036404">
    <property type="entry name" value="Jacalin-like_lectin_dom_sf"/>
</dbReference>
<dbReference type="Gene3D" id="1.25.40.420">
    <property type="match status" value="1"/>
</dbReference>
<organism evidence="5 6">
    <name type="scientific">Elysia crispata</name>
    <name type="common">lettuce slug</name>
    <dbReference type="NCBI Taxonomy" id="231223"/>
    <lineage>
        <taxon>Eukaryota</taxon>
        <taxon>Metazoa</taxon>
        <taxon>Spiralia</taxon>
        <taxon>Lophotrochozoa</taxon>
        <taxon>Mollusca</taxon>
        <taxon>Gastropoda</taxon>
        <taxon>Heterobranchia</taxon>
        <taxon>Euthyneura</taxon>
        <taxon>Panpulmonata</taxon>
        <taxon>Sacoglossa</taxon>
        <taxon>Placobranchoidea</taxon>
        <taxon>Plakobranchidae</taxon>
        <taxon>Elysia</taxon>
    </lineage>
</organism>
<keyword evidence="6" id="KW-1185">Reference proteome</keyword>
<dbReference type="CDD" id="cd18186">
    <property type="entry name" value="BTB_POZ_ZBTB_KLHL-like"/>
    <property type="match status" value="1"/>
</dbReference>
<keyword evidence="1" id="KW-0880">Kelch repeat</keyword>
<proteinExistence type="predicted"/>
<dbReference type="SUPFAM" id="SSF51101">
    <property type="entry name" value="Mannose-binding lectins"/>
    <property type="match status" value="1"/>
</dbReference>
<dbReference type="PANTHER" id="PTHR45632">
    <property type="entry name" value="LD33804P"/>
    <property type="match status" value="1"/>
</dbReference>
<dbReference type="PANTHER" id="PTHR45632:SF3">
    <property type="entry name" value="KELCH-LIKE PROTEIN 32"/>
    <property type="match status" value="1"/>
</dbReference>
<dbReference type="InterPro" id="IPR000210">
    <property type="entry name" value="BTB/POZ_dom"/>
</dbReference>
<dbReference type="Gene3D" id="2.100.10.30">
    <property type="entry name" value="Jacalin-like lectin domain"/>
    <property type="match status" value="1"/>
</dbReference>
<dbReference type="InterPro" id="IPR011333">
    <property type="entry name" value="SKP1/BTB/POZ_sf"/>
</dbReference>
<dbReference type="SMART" id="SM00875">
    <property type="entry name" value="BACK"/>
    <property type="match status" value="1"/>
</dbReference>
<dbReference type="EMBL" id="JAWDGP010002748">
    <property type="protein sequence ID" value="KAK3780290.1"/>
    <property type="molecule type" value="Genomic_DNA"/>
</dbReference>
<reference evidence="5" key="1">
    <citation type="journal article" date="2023" name="G3 (Bethesda)">
        <title>A reference genome for the long-term kleptoplast-retaining sea slug Elysia crispata morphotype clarki.</title>
        <authorList>
            <person name="Eastman K.E."/>
            <person name="Pendleton A.L."/>
            <person name="Shaikh M.A."/>
            <person name="Suttiyut T."/>
            <person name="Ogas R."/>
            <person name="Tomko P."/>
            <person name="Gavelis G."/>
            <person name="Widhalm J.R."/>
            <person name="Wisecaver J.H."/>
        </authorList>
    </citation>
    <scope>NUCLEOTIDE SEQUENCE</scope>
    <source>
        <strain evidence="5">ECLA1</strain>
    </source>
</reference>
<feature type="region of interest" description="Disordered" evidence="3">
    <location>
        <begin position="1"/>
        <end position="30"/>
    </location>
</feature>
<sequence length="514" mass="58053">MDIKNKDAGEASTSYSSSAVSSPRFVSNSVNTSGVSRQISAMQIHVWDKEREKTLMHSCNKSWQAGLYTDVQIKIGEQCFSAHRIVLASLSDYFKPLFEHDSNTKGEITLHDMEAETFSVLLHYAYTGLISLTRDNVQNILIAADYLAIPNVKSECEKYMASNLDCENVCDAIQFARDYSLSILQQRATQFLKERLPEVSSTKGFCNLDPRFLASFFKDDSLILRVKGKPLMSVAREKLILKSVLQYLSNRGEDDPHVLSVVFQTVRLVAIPKDDIKKCFKSFKPLKKKDTIKTYLDLREIAVNFLKQRGQDYSLTEPVGGEESKNVPDAWFRKRCLANFEIVTGRAQYAAGGHIAVARGYPSYLYNDPDLEIEHVEIWIRRWDGRPVIGGLAITYRPNPSFDLEVNGDESAPKRYCKGRCESQEDRDYFCATFESGEHVVKVIVSSGYLIDRLAFVTNNGRTLGPYGGPGGGEHKEVAPKATMSYLYDINCEETQTQGSLAIYNLMFRWIKVN</sequence>
<dbReference type="PROSITE" id="PS50097">
    <property type="entry name" value="BTB"/>
    <property type="match status" value="1"/>
</dbReference>
<accession>A0AAE1A333</accession>
<evidence type="ECO:0000256" key="3">
    <source>
        <dbReference type="SAM" id="MobiDB-lite"/>
    </source>
</evidence>
<comment type="caution">
    <text evidence="5">The sequence shown here is derived from an EMBL/GenBank/DDBJ whole genome shotgun (WGS) entry which is preliminary data.</text>
</comment>
<name>A0AAE1A333_9GAST</name>
<evidence type="ECO:0000313" key="5">
    <source>
        <dbReference type="EMBL" id="KAK3780290.1"/>
    </source>
</evidence>
<gene>
    <name evidence="5" type="ORF">RRG08_006196</name>
</gene>
<dbReference type="InterPro" id="IPR011705">
    <property type="entry name" value="BACK"/>
</dbReference>
<feature type="domain" description="BTB" evidence="4">
    <location>
        <begin position="69"/>
        <end position="134"/>
    </location>
</feature>
<evidence type="ECO:0000313" key="6">
    <source>
        <dbReference type="Proteomes" id="UP001283361"/>
    </source>
</evidence>
<protein>
    <recommendedName>
        <fullName evidence="4">BTB domain-containing protein</fullName>
    </recommendedName>
</protein>
<dbReference type="AlphaFoldDB" id="A0AAE1A333"/>
<dbReference type="Proteomes" id="UP001283361">
    <property type="component" value="Unassembled WGS sequence"/>
</dbReference>
<evidence type="ECO:0000256" key="2">
    <source>
        <dbReference type="ARBA" id="ARBA00022737"/>
    </source>
</evidence>